<dbReference type="SUPFAM" id="SSF53850">
    <property type="entry name" value="Periplasmic binding protein-like II"/>
    <property type="match status" value="1"/>
</dbReference>
<dbReference type="InterPro" id="IPR005119">
    <property type="entry name" value="LysR_subst-bd"/>
</dbReference>
<dbReference type="PANTHER" id="PTHR30118">
    <property type="entry name" value="HTH-TYPE TRANSCRIPTIONAL REGULATOR LEUO-RELATED"/>
    <property type="match status" value="1"/>
</dbReference>
<dbReference type="EMBL" id="FNJR01000003">
    <property type="protein sequence ID" value="SDP37453.1"/>
    <property type="molecule type" value="Genomic_DNA"/>
</dbReference>
<proteinExistence type="inferred from homology"/>
<dbReference type="Proteomes" id="UP000199497">
    <property type="component" value="Unassembled WGS sequence"/>
</dbReference>
<dbReference type="PROSITE" id="PS50931">
    <property type="entry name" value="HTH_LYSR"/>
    <property type="match status" value="1"/>
</dbReference>
<dbReference type="InterPro" id="IPR036388">
    <property type="entry name" value="WH-like_DNA-bd_sf"/>
</dbReference>
<dbReference type="Pfam" id="PF00126">
    <property type="entry name" value="HTH_1"/>
    <property type="match status" value="1"/>
</dbReference>
<reference evidence="7" key="1">
    <citation type="submission" date="2016-10" db="EMBL/GenBank/DDBJ databases">
        <authorList>
            <person name="Varghese N."/>
            <person name="Submissions S."/>
        </authorList>
    </citation>
    <scope>NUCLEOTIDE SEQUENCE [LARGE SCALE GENOMIC DNA]</scope>
    <source>
        <strain evidence="7">DSM 46732</strain>
    </source>
</reference>
<keyword evidence="2" id="KW-0805">Transcription regulation</keyword>
<evidence type="ECO:0000259" key="5">
    <source>
        <dbReference type="PROSITE" id="PS50931"/>
    </source>
</evidence>
<evidence type="ECO:0000256" key="1">
    <source>
        <dbReference type="ARBA" id="ARBA00009437"/>
    </source>
</evidence>
<dbReference type="InterPro" id="IPR050389">
    <property type="entry name" value="LysR-type_TF"/>
</dbReference>
<keyword evidence="4" id="KW-0804">Transcription</keyword>
<dbReference type="InterPro" id="IPR000847">
    <property type="entry name" value="LysR_HTH_N"/>
</dbReference>
<dbReference type="CDD" id="cd08417">
    <property type="entry name" value="PBP2_Nitroaromatics_like"/>
    <property type="match status" value="1"/>
</dbReference>
<dbReference type="Pfam" id="PF03466">
    <property type="entry name" value="LysR_substrate"/>
    <property type="match status" value="1"/>
</dbReference>
<dbReference type="PRINTS" id="PR00039">
    <property type="entry name" value="HTHLYSR"/>
</dbReference>
<evidence type="ECO:0000256" key="3">
    <source>
        <dbReference type="ARBA" id="ARBA00023125"/>
    </source>
</evidence>
<evidence type="ECO:0000256" key="4">
    <source>
        <dbReference type="ARBA" id="ARBA00023163"/>
    </source>
</evidence>
<dbReference type="SUPFAM" id="SSF46785">
    <property type="entry name" value="Winged helix' DNA-binding domain"/>
    <property type="match status" value="1"/>
</dbReference>
<dbReference type="InterPro" id="IPR036390">
    <property type="entry name" value="WH_DNA-bd_sf"/>
</dbReference>
<dbReference type="GO" id="GO:0003700">
    <property type="term" value="F:DNA-binding transcription factor activity"/>
    <property type="evidence" value="ECO:0007669"/>
    <property type="project" value="InterPro"/>
</dbReference>
<accession>A0A1H0S6Q5</accession>
<comment type="similarity">
    <text evidence="1">Belongs to the LysR transcriptional regulatory family.</text>
</comment>
<protein>
    <submittedName>
        <fullName evidence="6">DNA-binding transcriptional regulator, LysR family</fullName>
    </submittedName>
</protein>
<dbReference type="GO" id="GO:0003677">
    <property type="term" value="F:DNA binding"/>
    <property type="evidence" value="ECO:0007669"/>
    <property type="project" value="UniProtKB-KW"/>
</dbReference>
<dbReference type="Gene3D" id="1.10.10.10">
    <property type="entry name" value="Winged helix-like DNA-binding domain superfamily/Winged helix DNA-binding domain"/>
    <property type="match status" value="1"/>
</dbReference>
<evidence type="ECO:0000313" key="6">
    <source>
        <dbReference type="EMBL" id="SDP37453.1"/>
    </source>
</evidence>
<evidence type="ECO:0000313" key="7">
    <source>
        <dbReference type="Proteomes" id="UP000199497"/>
    </source>
</evidence>
<dbReference type="RefSeq" id="WP_170837368.1">
    <property type="nucleotide sequence ID" value="NZ_FNJR01000003.1"/>
</dbReference>
<keyword evidence="3 6" id="KW-0238">DNA-binding</keyword>
<organism evidence="6 7">
    <name type="scientific">Actinopolyspora xinjiangensis</name>
    <dbReference type="NCBI Taxonomy" id="405564"/>
    <lineage>
        <taxon>Bacteria</taxon>
        <taxon>Bacillati</taxon>
        <taxon>Actinomycetota</taxon>
        <taxon>Actinomycetes</taxon>
        <taxon>Actinopolysporales</taxon>
        <taxon>Actinopolysporaceae</taxon>
        <taxon>Actinopolyspora</taxon>
    </lineage>
</organism>
<evidence type="ECO:0000256" key="2">
    <source>
        <dbReference type="ARBA" id="ARBA00023015"/>
    </source>
</evidence>
<dbReference type="Gene3D" id="3.40.190.10">
    <property type="entry name" value="Periplasmic binding protein-like II"/>
    <property type="match status" value="2"/>
</dbReference>
<dbReference type="STRING" id="405564.SAMN04487905_103409"/>
<dbReference type="InterPro" id="IPR037402">
    <property type="entry name" value="YidZ_PBP2"/>
</dbReference>
<gene>
    <name evidence="6" type="ORF">SAMN04487905_103409</name>
</gene>
<dbReference type="PANTHER" id="PTHR30118:SF15">
    <property type="entry name" value="TRANSCRIPTIONAL REGULATORY PROTEIN"/>
    <property type="match status" value="1"/>
</dbReference>
<keyword evidence="7" id="KW-1185">Reference proteome</keyword>
<name>A0A1H0S6Q5_9ACTN</name>
<sequence length="319" mass="35432">MNPRIREIDAIDRKALANLDLNLLVSLHHLLRERSVTRAAQRMSLGQPALSAALARLRRHFGDELLTRVGNHYELTPLAVRLRSRTETALAGVERVFTSEPVFDPATSQATFRVLGSDYAMSLLGGRVGRLLAERAPNVRLRFELHTPSVIDRADEVLRDVDALLLPHGFLNDLPNLDVFSDSWVCLVAEDNPHVDEELTMEQLAELPWVLTYHSPSAFTPAARQLQMLGVEPDVRVVVESFLALPSFIAGTNRITLTQAKLAPLLTAAGEVRAVPCPYETVPLVEALWWHPTHDSDPEHVWLRSVFAEAGEQLFGATG</sequence>
<feature type="domain" description="HTH lysR-type" evidence="5">
    <location>
        <begin position="19"/>
        <end position="76"/>
    </location>
</feature>
<dbReference type="AlphaFoldDB" id="A0A1H0S6Q5"/>